<comment type="caution">
    <text evidence="2">The sequence shown here is derived from an EMBL/GenBank/DDBJ whole genome shotgun (WGS) entry which is preliminary data.</text>
</comment>
<dbReference type="EMBL" id="MSJM01000006">
    <property type="protein sequence ID" value="OLF47434.1"/>
    <property type="molecule type" value="Genomic_DNA"/>
</dbReference>
<dbReference type="Proteomes" id="UP000186890">
    <property type="component" value="Unassembled WGS sequence"/>
</dbReference>
<name>A0A1Q8E6L3_9STRE</name>
<dbReference type="InterPro" id="IPR007863">
    <property type="entry name" value="Peptidase_M16_C"/>
</dbReference>
<dbReference type="AlphaFoldDB" id="A0A1Q8E6L3"/>
<dbReference type="PANTHER" id="PTHR11851:SF186">
    <property type="entry name" value="INACTIVE METALLOPROTEASE YMFF-RELATED"/>
    <property type="match status" value="1"/>
</dbReference>
<reference evidence="3" key="1">
    <citation type="submission" date="2016-12" db="EMBL/GenBank/DDBJ databases">
        <authorList>
            <person name="Gulvik C.A."/>
        </authorList>
    </citation>
    <scope>NUCLEOTIDE SEQUENCE [LARGE SCALE GENOMIC DNA]</scope>
    <source>
        <strain evidence="3">NED12-00049-6B</strain>
    </source>
</reference>
<dbReference type="InterPro" id="IPR050361">
    <property type="entry name" value="MPP/UQCRC_Complex"/>
</dbReference>
<dbReference type="OrthoDB" id="9762085at2"/>
<dbReference type="NCBIfam" id="NF047422">
    <property type="entry name" value="YfmF_fam"/>
    <property type="match status" value="1"/>
</dbReference>
<sequence length="417" mass="48313">MKLQEGVQLHFIPADKFTTNQILVRFAAPMNKETVAGRVLASNILDMANQVYPTSHLFHKRLAELYGAQFSTSVSRKGKVHYVDIRLSYVKSSYLPNQTDLTLSLLDFLYASLFKPLVKKDGFELKLFEIEQTNLLNYLDAEVEDHFYHADVELASLFFEDEHLKIPRIGKRELVEKETAQTVYKALQDMIHLDRIDFFVSGEVDQEMVIKLLQDFRFSYRNPKLEWTYQQPFSTIVREKMERKEAGQSILELAYHLQHVYNDVNNIPLIVFNGLFGAFAHSKLFTNVREKEGLAYTIGSQLNIFSGLLKVYAGIDKDNRKKAMRLISKQLLDIKRGCFTDEELELTKMMLIHSATLSKDKQSQLIDQAYNKIIFGEGQLNLQEWIESVNQLSREDVIRVAKLVRLQAVYFMEGVMQ</sequence>
<dbReference type="RefSeq" id="WP_075105111.1">
    <property type="nucleotide sequence ID" value="NZ_MSJM01000006.1"/>
</dbReference>
<accession>A0A1Q8E6L3</accession>
<dbReference type="Gene3D" id="3.30.830.10">
    <property type="entry name" value="Metalloenzyme, LuxS/M16 peptidase-like"/>
    <property type="match status" value="2"/>
</dbReference>
<gene>
    <name evidence="2" type="ORF">BU202_07165</name>
</gene>
<dbReference type="GO" id="GO:0046872">
    <property type="term" value="F:metal ion binding"/>
    <property type="evidence" value="ECO:0007669"/>
    <property type="project" value="InterPro"/>
</dbReference>
<evidence type="ECO:0000313" key="3">
    <source>
        <dbReference type="Proteomes" id="UP000186890"/>
    </source>
</evidence>
<protein>
    <submittedName>
        <fullName evidence="2">Peptidase M16</fullName>
    </submittedName>
</protein>
<organism evidence="2 3">
    <name type="scientific">Streptococcus cuniculi</name>
    <dbReference type="NCBI Taxonomy" id="1432788"/>
    <lineage>
        <taxon>Bacteria</taxon>
        <taxon>Bacillati</taxon>
        <taxon>Bacillota</taxon>
        <taxon>Bacilli</taxon>
        <taxon>Lactobacillales</taxon>
        <taxon>Streptococcaceae</taxon>
        <taxon>Streptococcus</taxon>
    </lineage>
</organism>
<dbReference type="PANTHER" id="PTHR11851">
    <property type="entry name" value="METALLOPROTEASE"/>
    <property type="match status" value="1"/>
</dbReference>
<dbReference type="Pfam" id="PF05193">
    <property type="entry name" value="Peptidase_M16_C"/>
    <property type="match status" value="1"/>
</dbReference>
<proteinExistence type="predicted"/>
<evidence type="ECO:0000259" key="1">
    <source>
        <dbReference type="Pfam" id="PF05193"/>
    </source>
</evidence>
<feature type="domain" description="Peptidase M16 C-terminal" evidence="1">
    <location>
        <begin position="179"/>
        <end position="350"/>
    </location>
</feature>
<evidence type="ECO:0000313" key="2">
    <source>
        <dbReference type="EMBL" id="OLF47434.1"/>
    </source>
</evidence>
<dbReference type="SUPFAM" id="SSF63411">
    <property type="entry name" value="LuxS/MPP-like metallohydrolase"/>
    <property type="match status" value="2"/>
</dbReference>
<keyword evidence="3" id="KW-1185">Reference proteome</keyword>
<dbReference type="InterPro" id="IPR011249">
    <property type="entry name" value="Metalloenz_LuxS/M16"/>
</dbReference>